<comment type="caution">
    <text evidence="2">The sequence shown here is derived from an EMBL/GenBank/DDBJ whole genome shotgun (WGS) entry which is preliminary data.</text>
</comment>
<dbReference type="InterPro" id="IPR001447">
    <property type="entry name" value="Arylamine_N-AcTrfase"/>
</dbReference>
<proteinExistence type="inferred from homology"/>
<comment type="similarity">
    <text evidence="1">Belongs to the arylamine N-acetyltransferase family.</text>
</comment>
<evidence type="ECO:0000313" key="2">
    <source>
        <dbReference type="EMBL" id="MCR2806040.1"/>
    </source>
</evidence>
<reference evidence="2" key="1">
    <citation type="submission" date="2022-08" db="EMBL/GenBank/DDBJ databases">
        <title>The genomic sequence of strain Paenibacillus sp. SCIV0701.</title>
        <authorList>
            <person name="Zhao H."/>
        </authorList>
    </citation>
    <scope>NUCLEOTIDE SEQUENCE</scope>
    <source>
        <strain evidence="2">SCIV0701</strain>
    </source>
</reference>
<organism evidence="2 3">
    <name type="scientific">Paenibacillus soyae</name>
    <dbReference type="NCBI Taxonomy" id="2969249"/>
    <lineage>
        <taxon>Bacteria</taxon>
        <taxon>Bacillati</taxon>
        <taxon>Bacillota</taxon>
        <taxon>Bacilli</taxon>
        <taxon>Bacillales</taxon>
        <taxon>Paenibacillaceae</taxon>
        <taxon>Paenibacillus</taxon>
    </lineage>
</organism>
<dbReference type="EMBL" id="JANIPJ010000014">
    <property type="protein sequence ID" value="MCR2806040.1"/>
    <property type="molecule type" value="Genomic_DNA"/>
</dbReference>
<dbReference type="InterPro" id="IPR038765">
    <property type="entry name" value="Papain-like_cys_pep_sf"/>
</dbReference>
<protein>
    <submittedName>
        <fullName evidence="2">Arylamine N-acetyltransferase</fullName>
    </submittedName>
</protein>
<dbReference type="Proteomes" id="UP001141950">
    <property type="component" value="Unassembled WGS sequence"/>
</dbReference>
<gene>
    <name evidence="2" type="ORF">NQZ67_19325</name>
</gene>
<name>A0A9X2MT91_9BACL</name>
<sequence length="309" mass="34715">MIDTCDHIHFPKEALHLLTPHEIKAYLERFGMPEVEEPSLDYLMRLHRAHVERFSWQTVDIVAGRPASIDPKQSVQLLLTGRSGYCFHLNGAFGTLLRSLGYQVDWHRAGVQPNGESPRVNGFHLAQTVTIGAGEDGQERWIVDVGLGDMPYEPLPLVHGSYVQGAYTYGVTSSAVAPGGWRLEHDALASFVGVDVAPEIVDDITPFLSKHEHYSTSPESPWMNTFLLRHRHATGGNELRGCIWSSREGKSIRKTELLDKQQWLDVMGDVFGEKLVVYDGLERDALWSKVLRLHEDWKRAKEAADKAAP</sequence>
<dbReference type="GO" id="GO:0016407">
    <property type="term" value="F:acetyltransferase activity"/>
    <property type="evidence" value="ECO:0007669"/>
    <property type="project" value="InterPro"/>
</dbReference>
<accession>A0A9X2MT91</accession>
<evidence type="ECO:0000256" key="1">
    <source>
        <dbReference type="ARBA" id="ARBA00006547"/>
    </source>
</evidence>
<dbReference type="AlphaFoldDB" id="A0A9X2MT91"/>
<dbReference type="Gene3D" id="3.30.2140.10">
    <property type="entry name" value="Arylamine N-acetyltransferase"/>
    <property type="match status" value="1"/>
</dbReference>
<dbReference type="Gene3D" id="2.40.128.150">
    <property type="entry name" value="Cysteine proteinases"/>
    <property type="match status" value="1"/>
</dbReference>
<dbReference type="PANTHER" id="PTHR11786">
    <property type="entry name" value="N-HYDROXYARYLAMINE O-ACETYLTRANSFERASE"/>
    <property type="match status" value="1"/>
</dbReference>
<dbReference type="RefSeq" id="WP_257449160.1">
    <property type="nucleotide sequence ID" value="NZ_JANIPJ010000014.1"/>
</dbReference>
<evidence type="ECO:0000313" key="3">
    <source>
        <dbReference type="Proteomes" id="UP001141950"/>
    </source>
</evidence>
<dbReference type="SUPFAM" id="SSF54001">
    <property type="entry name" value="Cysteine proteinases"/>
    <property type="match status" value="1"/>
</dbReference>
<keyword evidence="3" id="KW-1185">Reference proteome</keyword>
<dbReference type="Pfam" id="PF00797">
    <property type="entry name" value="Acetyltransf_2"/>
    <property type="match status" value="1"/>
</dbReference>
<dbReference type="PANTHER" id="PTHR11786:SF0">
    <property type="entry name" value="ARYLAMINE N-ACETYLTRANSFERASE 4-RELATED"/>
    <property type="match status" value="1"/>
</dbReference>